<proteinExistence type="predicted"/>
<dbReference type="EMBL" id="PXYW01000004">
    <property type="protein sequence ID" value="PSR35063.1"/>
    <property type="molecule type" value="Genomic_DNA"/>
</dbReference>
<gene>
    <name evidence="1" type="ORF">C7B46_02600</name>
</gene>
<protein>
    <submittedName>
        <fullName evidence="1">Uncharacterized protein</fullName>
    </submittedName>
</protein>
<accession>A0A2T2XKP5</accession>
<sequence length="70" mass="7824">MGERVRINDALLQLGIEQLSAIEGIAVDADRLVDDVVLLAYVFDDPQRFSTALTHVINAIHLIVRQRRIG</sequence>
<evidence type="ECO:0000313" key="2">
    <source>
        <dbReference type="Proteomes" id="UP000242972"/>
    </source>
</evidence>
<dbReference type="Proteomes" id="UP000242972">
    <property type="component" value="Unassembled WGS sequence"/>
</dbReference>
<comment type="caution">
    <text evidence="1">The sequence shown here is derived from an EMBL/GenBank/DDBJ whole genome shotgun (WGS) entry which is preliminary data.</text>
</comment>
<evidence type="ECO:0000313" key="1">
    <source>
        <dbReference type="EMBL" id="PSR35063.1"/>
    </source>
</evidence>
<name>A0A2T2XKP5_9FIRM</name>
<dbReference type="AlphaFoldDB" id="A0A2T2XKP5"/>
<organism evidence="1 2">
    <name type="scientific">Sulfobacillus benefaciens</name>
    <dbReference type="NCBI Taxonomy" id="453960"/>
    <lineage>
        <taxon>Bacteria</taxon>
        <taxon>Bacillati</taxon>
        <taxon>Bacillota</taxon>
        <taxon>Clostridia</taxon>
        <taxon>Eubacteriales</taxon>
        <taxon>Clostridiales Family XVII. Incertae Sedis</taxon>
        <taxon>Sulfobacillus</taxon>
    </lineage>
</organism>
<reference evidence="1 2" key="1">
    <citation type="journal article" date="2014" name="BMC Genomics">
        <title>Comparison of environmental and isolate Sulfobacillus genomes reveals diverse carbon, sulfur, nitrogen, and hydrogen metabolisms.</title>
        <authorList>
            <person name="Justice N.B."/>
            <person name="Norman A."/>
            <person name="Brown C.T."/>
            <person name="Singh A."/>
            <person name="Thomas B.C."/>
            <person name="Banfield J.F."/>
        </authorList>
    </citation>
    <scope>NUCLEOTIDE SEQUENCE [LARGE SCALE GENOMIC DNA]</scope>
    <source>
        <strain evidence="1">AMDSBA4</strain>
    </source>
</reference>